<reference evidence="1 2" key="1">
    <citation type="submission" date="2018-01" db="EMBL/GenBank/DDBJ databases">
        <title>Draft genome sequence of Jishengella sp. NA12.</title>
        <authorList>
            <person name="Sahin N."/>
            <person name="Ay H."/>
            <person name="Saygin H."/>
        </authorList>
    </citation>
    <scope>NUCLEOTIDE SEQUENCE [LARGE SCALE GENOMIC DNA]</scope>
    <source>
        <strain evidence="1 2">NA12</strain>
    </source>
</reference>
<evidence type="ECO:0000313" key="2">
    <source>
        <dbReference type="Proteomes" id="UP000248924"/>
    </source>
</evidence>
<comment type="caution">
    <text evidence="1">The sequence shown here is derived from an EMBL/GenBank/DDBJ whole genome shotgun (WGS) entry which is preliminary data.</text>
</comment>
<dbReference type="EMBL" id="POTY01000063">
    <property type="protein sequence ID" value="PZG18987.1"/>
    <property type="molecule type" value="Genomic_DNA"/>
</dbReference>
<protein>
    <submittedName>
        <fullName evidence="1">Uncharacterized protein</fullName>
    </submittedName>
</protein>
<name>A0A2W2FBL5_9ACTN</name>
<evidence type="ECO:0000313" key="1">
    <source>
        <dbReference type="EMBL" id="PZG18987.1"/>
    </source>
</evidence>
<proteinExistence type="predicted"/>
<accession>A0A2W2FBL5</accession>
<gene>
    <name evidence="1" type="ORF">C1I95_12475</name>
</gene>
<sequence length="247" mass="25924">MMRGDDMVPFLLPPDGDGLGFRQGVVVEWNPDTAKNKIAVAGAVVEDLPIFNTSEALLITPGAVVGILTAGRTWFVLGRITIPGTPEAASALQMITTATDAVSSFIRVTSTYPDYVSAPDGLGPTVPVRIGPNRRALIILSAQMQFASDVGAAPPQYRNGRVGYRITQVSTGTVTAPPSDDRKLLMQTNGQENTLFAASLVSVASGFMFPAAGEYTVEMMYSALNLGGADAAGQIAFSSRMLAVIPL</sequence>
<dbReference type="AlphaFoldDB" id="A0A2W2FBL5"/>
<organism evidence="1 2">
    <name type="scientific">Micromonospora craterilacus</name>
    <dbReference type="NCBI Taxonomy" id="1655439"/>
    <lineage>
        <taxon>Bacteria</taxon>
        <taxon>Bacillati</taxon>
        <taxon>Actinomycetota</taxon>
        <taxon>Actinomycetes</taxon>
        <taxon>Micromonosporales</taxon>
        <taxon>Micromonosporaceae</taxon>
        <taxon>Micromonospora</taxon>
    </lineage>
</organism>
<dbReference type="Proteomes" id="UP000248924">
    <property type="component" value="Unassembled WGS sequence"/>
</dbReference>
<keyword evidence="2" id="KW-1185">Reference proteome</keyword>